<name>A0A316FD26_9GAMM</name>
<proteinExistence type="predicted"/>
<dbReference type="OrthoDB" id="7056878at2"/>
<comment type="caution">
    <text evidence="3">The sequence shown here is derived from an EMBL/GenBank/DDBJ whole genome shotgun (WGS) entry which is preliminary data.</text>
</comment>
<evidence type="ECO:0000256" key="2">
    <source>
        <dbReference type="SAM" id="Phobius"/>
    </source>
</evidence>
<organism evidence="3 4">
    <name type="scientific">Pleionea mediterranea</name>
    <dbReference type="NCBI Taxonomy" id="523701"/>
    <lineage>
        <taxon>Bacteria</taxon>
        <taxon>Pseudomonadati</taxon>
        <taxon>Pseudomonadota</taxon>
        <taxon>Gammaproteobacteria</taxon>
        <taxon>Oceanospirillales</taxon>
        <taxon>Pleioneaceae</taxon>
        <taxon>Pleionea</taxon>
    </lineage>
</organism>
<sequence length="232" mass="26492">MPNDLIVTKRRGLSWYISWIVLVIILLVIAFFWGRYDSRDERLALIDERDILLLQEQEYLQQIDSLEQKTIMLQSSAQVDASASEEIMETIAALQQTIDSLETELSFYRGIMAPEKDIKGLYVSDFNLKKTADADRFAFQLALTQVKKHDVFLKGSVKVVISGEREGNTAHYNITDLGDITAKDLEFTFKYFQHLKGELTLPSGFKPKKINVTAKSTGRNGQTVTRDFNWSV</sequence>
<evidence type="ECO:0000313" key="4">
    <source>
        <dbReference type="Proteomes" id="UP000245790"/>
    </source>
</evidence>
<evidence type="ECO:0000313" key="3">
    <source>
        <dbReference type="EMBL" id="PWK45399.1"/>
    </source>
</evidence>
<keyword evidence="2" id="KW-0812">Transmembrane</keyword>
<evidence type="ECO:0000256" key="1">
    <source>
        <dbReference type="SAM" id="Coils"/>
    </source>
</evidence>
<keyword evidence="1" id="KW-0175">Coiled coil</keyword>
<feature type="transmembrane region" description="Helical" evidence="2">
    <location>
        <begin position="12"/>
        <end position="33"/>
    </location>
</feature>
<keyword evidence="2" id="KW-0472">Membrane</keyword>
<dbReference type="RefSeq" id="WP_109764941.1">
    <property type="nucleotide sequence ID" value="NZ_QGGU01000014.1"/>
</dbReference>
<dbReference type="AlphaFoldDB" id="A0A316FD26"/>
<dbReference type="Pfam" id="PF20567">
    <property type="entry name" value="DUF6776"/>
    <property type="match status" value="1"/>
</dbReference>
<dbReference type="InterPro" id="IPR046703">
    <property type="entry name" value="DUF6776"/>
</dbReference>
<gene>
    <name evidence="3" type="ORF">C8D97_11472</name>
</gene>
<keyword evidence="4" id="KW-1185">Reference proteome</keyword>
<keyword evidence="2" id="KW-1133">Transmembrane helix</keyword>
<feature type="coiled-coil region" evidence="1">
    <location>
        <begin position="49"/>
        <end position="111"/>
    </location>
</feature>
<accession>A0A316FD26</accession>
<protein>
    <submittedName>
        <fullName evidence="3">Uncharacterized protein</fullName>
    </submittedName>
</protein>
<dbReference type="EMBL" id="QGGU01000014">
    <property type="protein sequence ID" value="PWK45399.1"/>
    <property type="molecule type" value="Genomic_DNA"/>
</dbReference>
<reference evidence="3 4" key="1">
    <citation type="submission" date="2018-05" db="EMBL/GenBank/DDBJ databases">
        <title>Genomic Encyclopedia of Type Strains, Phase IV (KMG-IV): sequencing the most valuable type-strain genomes for metagenomic binning, comparative biology and taxonomic classification.</title>
        <authorList>
            <person name="Goeker M."/>
        </authorList>
    </citation>
    <scope>NUCLEOTIDE SEQUENCE [LARGE SCALE GENOMIC DNA]</scope>
    <source>
        <strain evidence="3 4">DSM 25350</strain>
    </source>
</reference>
<dbReference type="Proteomes" id="UP000245790">
    <property type="component" value="Unassembled WGS sequence"/>
</dbReference>